<reference evidence="1" key="2">
    <citation type="submission" date="2016-06" db="EMBL/GenBank/DDBJ databases">
        <title>The genome of a short-lived fish provides insights into sex chromosome evolution and the genetic control of aging.</title>
        <authorList>
            <person name="Reichwald K."/>
            <person name="Felder M."/>
            <person name="Petzold A."/>
            <person name="Koch P."/>
            <person name="Groth M."/>
            <person name="Platzer M."/>
        </authorList>
    </citation>
    <scope>NUCLEOTIDE SEQUENCE</scope>
    <source>
        <tissue evidence="1">Brain</tissue>
    </source>
</reference>
<proteinExistence type="predicted"/>
<sequence length="75" mass="8149">TVTGKRLEPRRVWKGYASAHLNRLQDAYANNPTGLSSAVSGIRSADPGPLTAACDRVDKNEAIEQSVRKSPFQHS</sequence>
<protein>
    <submittedName>
        <fullName evidence="1">Uncharacterized protein</fullName>
    </submittedName>
</protein>
<gene>
    <name evidence="1" type="primary">CU457778.1</name>
</gene>
<feature type="non-terminal residue" evidence="1">
    <location>
        <position position="1"/>
    </location>
</feature>
<name>A0A1A8LCI6_9TELE</name>
<dbReference type="EMBL" id="HAEF01004217">
    <property type="protein sequence ID" value="SBR41599.1"/>
    <property type="molecule type" value="Transcribed_RNA"/>
</dbReference>
<reference evidence="1" key="1">
    <citation type="submission" date="2016-05" db="EMBL/GenBank/DDBJ databases">
        <authorList>
            <person name="Lavstsen T."/>
            <person name="Jespersen J.S."/>
        </authorList>
    </citation>
    <scope>NUCLEOTIDE SEQUENCE</scope>
    <source>
        <tissue evidence="1">Brain</tissue>
    </source>
</reference>
<organism evidence="1">
    <name type="scientific">Nothobranchius pienaari</name>
    <dbReference type="NCBI Taxonomy" id="704102"/>
    <lineage>
        <taxon>Eukaryota</taxon>
        <taxon>Metazoa</taxon>
        <taxon>Chordata</taxon>
        <taxon>Craniata</taxon>
        <taxon>Vertebrata</taxon>
        <taxon>Euteleostomi</taxon>
        <taxon>Actinopterygii</taxon>
        <taxon>Neopterygii</taxon>
        <taxon>Teleostei</taxon>
        <taxon>Neoteleostei</taxon>
        <taxon>Acanthomorphata</taxon>
        <taxon>Ovalentaria</taxon>
        <taxon>Atherinomorphae</taxon>
        <taxon>Cyprinodontiformes</taxon>
        <taxon>Nothobranchiidae</taxon>
        <taxon>Nothobranchius</taxon>
    </lineage>
</organism>
<evidence type="ECO:0000313" key="1">
    <source>
        <dbReference type="EMBL" id="SBR41599.1"/>
    </source>
</evidence>
<accession>A0A1A8LCI6</accession>
<dbReference type="AlphaFoldDB" id="A0A1A8LCI6"/>